<proteinExistence type="inferred from homology"/>
<dbReference type="NCBIfam" id="TIGR00247">
    <property type="entry name" value="endolytic transglycosylase MltG"/>
    <property type="match status" value="1"/>
</dbReference>
<evidence type="ECO:0000313" key="9">
    <source>
        <dbReference type="Proteomes" id="UP001529340"/>
    </source>
</evidence>
<keyword evidence="5 7" id="KW-0456">Lyase</keyword>
<dbReference type="CDD" id="cd08010">
    <property type="entry name" value="MltG_like"/>
    <property type="match status" value="1"/>
</dbReference>
<organism evidence="8 9">
    <name type="scientific">Amedibacillus dolichus</name>
    <dbReference type="NCBI Taxonomy" id="31971"/>
    <lineage>
        <taxon>Bacteria</taxon>
        <taxon>Bacillati</taxon>
        <taxon>Bacillota</taxon>
        <taxon>Erysipelotrichia</taxon>
        <taxon>Erysipelotrichales</taxon>
        <taxon>Erysipelotrichaceae</taxon>
        <taxon>Amedibacillus</taxon>
    </lineage>
</organism>
<feature type="site" description="Important for catalytic activity" evidence="7">
    <location>
        <position position="236"/>
    </location>
</feature>
<gene>
    <name evidence="7 8" type="primary">mltG</name>
    <name evidence="8" type="ORF">QUV96_00930</name>
</gene>
<comment type="function">
    <text evidence="7">Functions as a peptidoglycan terminase that cleaves nascent peptidoglycan strands endolytically to terminate their elongation.</text>
</comment>
<evidence type="ECO:0000256" key="1">
    <source>
        <dbReference type="ARBA" id="ARBA00022475"/>
    </source>
</evidence>
<dbReference type="RefSeq" id="WP_289606667.1">
    <property type="nucleotide sequence ID" value="NZ_JAUDCG010000003.1"/>
</dbReference>
<evidence type="ECO:0000313" key="8">
    <source>
        <dbReference type="EMBL" id="MDM8156196.1"/>
    </source>
</evidence>
<comment type="similarity">
    <text evidence="7">Belongs to the transglycosylase MltG family.</text>
</comment>
<evidence type="ECO:0000256" key="7">
    <source>
        <dbReference type="HAMAP-Rule" id="MF_02065"/>
    </source>
</evidence>
<dbReference type="HAMAP" id="MF_02065">
    <property type="entry name" value="MltG"/>
    <property type="match status" value="1"/>
</dbReference>
<dbReference type="Gene3D" id="3.30.1490.480">
    <property type="entry name" value="Endolytic murein transglycosylase"/>
    <property type="match status" value="1"/>
</dbReference>
<keyword evidence="3 7" id="KW-1133">Transmembrane helix</keyword>
<dbReference type="PROSITE" id="PS51257">
    <property type="entry name" value="PROKAR_LIPOPROTEIN"/>
    <property type="match status" value="1"/>
</dbReference>
<evidence type="ECO:0000256" key="5">
    <source>
        <dbReference type="ARBA" id="ARBA00023239"/>
    </source>
</evidence>
<keyword evidence="6 7" id="KW-0961">Cell wall biogenesis/degradation</keyword>
<evidence type="ECO:0000256" key="4">
    <source>
        <dbReference type="ARBA" id="ARBA00023136"/>
    </source>
</evidence>
<evidence type="ECO:0000256" key="3">
    <source>
        <dbReference type="ARBA" id="ARBA00022989"/>
    </source>
</evidence>
<protein>
    <recommendedName>
        <fullName evidence="7">Endolytic murein transglycosylase</fullName>
        <ecNumber evidence="7">4.2.2.29</ecNumber>
    </recommendedName>
    <alternativeName>
        <fullName evidence="7">Peptidoglycan lytic transglycosylase</fullName>
    </alternativeName>
    <alternativeName>
        <fullName evidence="7">Peptidoglycan polymerization terminase</fullName>
    </alternativeName>
</protein>
<keyword evidence="9" id="KW-1185">Reference proteome</keyword>
<dbReference type="Proteomes" id="UP001529340">
    <property type="component" value="Unassembled WGS sequence"/>
</dbReference>
<comment type="catalytic activity">
    <reaction evidence="7">
        <text>a peptidoglycan chain = a peptidoglycan chain with N-acetyl-1,6-anhydromuramyl-[peptide] at the reducing end + a peptidoglycan chain with N-acetylglucosamine at the non-reducing end.</text>
        <dbReference type="EC" id="4.2.2.29"/>
    </reaction>
</comment>
<evidence type="ECO:0000256" key="6">
    <source>
        <dbReference type="ARBA" id="ARBA00023316"/>
    </source>
</evidence>
<dbReference type="EC" id="4.2.2.29" evidence="7"/>
<sequence>MKKLSKKKRIALIVAAVVVVLFAGCYAFYLNELSAVNNKKQDVVFVVEEGETMDSVLERLQQEGLIKSSTFASLHARISNQTQNMAGIFVLNDQMSTDEILRVLNDPTQARTNQLLITFPEGRWAKDYAAQIEEQLGIDADEILALWNDPSYIETLAKDYSFLDADALNNEEYRVRLEGYLFPETYAFDKDATADEVTRTFLDHFAEIYAKYEEDINASDYSLHELITLASIVQYEAATSQDMQLIAGVFYNRLNSDMPLQSTVTVCYALYDDLDRNDEDSWRTCEASTDIDSPYNTYLHSGLPVGPIVNPGEAAIDAVLHPQESDYYYFIADINGVRGEAGKVYYSETYEQHQQLQEELQLVF</sequence>
<keyword evidence="1 7" id="KW-1003">Cell membrane</keyword>
<dbReference type="PANTHER" id="PTHR30518">
    <property type="entry name" value="ENDOLYTIC MUREIN TRANSGLYCOSYLASE"/>
    <property type="match status" value="1"/>
</dbReference>
<reference evidence="8" key="2">
    <citation type="submission" date="2023-06" db="EMBL/GenBank/DDBJ databases">
        <authorList>
            <person name="Zeman M."/>
            <person name="Kubasova T."/>
            <person name="Jahodarova E."/>
            <person name="Nykrynova M."/>
            <person name="Rychlik I."/>
        </authorList>
    </citation>
    <scope>NUCLEOTIDE SEQUENCE</scope>
    <source>
        <strain evidence="8">ET39</strain>
    </source>
</reference>
<dbReference type="EMBL" id="JAUDCG010000003">
    <property type="protein sequence ID" value="MDM8156196.1"/>
    <property type="molecule type" value="Genomic_DNA"/>
</dbReference>
<reference evidence="8" key="1">
    <citation type="submission" date="2023-06" db="EMBL/GenBank/DDBJ databases">
        <title>Identification and characterization of horizontal gene transfer across gut microbiota members of farm animals based on homology search.</title>
        <authorList>
            <person name="Schwarzerova J."/>
            <person name="Nykrynova M."/>
            <person name="Jureckova K."/>
            <person name="Cejkova D."/>
            <person name="Rychlik I."/>
        </authorList>
    </citation>
    <scope>NUCLEOTIDE SEQUENCE</scope>
    <source>
        <strain evidence="8">ET39</strain>
    </source>
</reference>
<keyword evidence="2 7" id="KW-0812">Transmembrane</keyword>
<keyword evidence="4 7" id="KW-0472">Membrane</keyword>
<name>A0ABT7U980_9FIRM</name>
<accession>A0ABT7U980</accession>
<dbReference type="Pfam" id="PF02618">
    <property type="entry name" value="YceG"/>
    <property type="match status" value="1"/>
</dbReference>
<dbReference type="InterPro" id="IPR003770">
    <property type="entry name" value="MLTG-like"/>
</dbReference>
<comment type="caution">
    <text evidence="8">The sequence shown here is derived from an EMBL/GenBank/DDBJ whole genome shotgun (WGS) entry which is preliminary data.</text>
</comment>
<dbReference type="PANTHER" id="PTHR30518:SF2">
    <property type="entry name" value="ENDOLYTIC MUREIN TRANSGLYCOSYLASE"/>
    <property type="match status" value="1"/>
</dbReference>
<evidence type="ECO:0000256" key="2">
    <source>
        <dbReference type="ARBA" id="ARBA00022692"/>
    </source>
</evidence>